<keyword evidence="5" id="KW-1185">Reference proteome</keyword>
<dbReference type="InterPro" id="IPR036380">
    <property type="entry name" value="Isochorismatase-like_sf"/>
</dbReference>
<dbReference type="Pfam" id="PF00857">
    <property type="entry name" value="Isochorismatase"/>
    <property type="match status" value="1"/>
</dbReference>
<dbReference type="RefSeq" id="WP_086273391.1">
    <property type="nucleotide sequence ID" value="NZ_NGKU01000001.1"/>
</dbReference>
<gene>
    <name evidence="4" type="ORF">A5886_000400</name>
</gene>
<dbReference type="PANTHER" id="PTHR43540:SF14">
    <property type="entry name" value="ISOCHORISMATASE"/>
    <property type="match status" value="1"/>
</dbReference>
<evidence type="ECO:0000259" key="3">
    <source>
        <dbReference type="Pfam" id="PF00857"/>
    </source>
</evidence>
<reference evidence="4 5" key="1">
    <citation type="submission" date="2017-05" db="EMBL/GenBank/DDBJ databases">
        <title>The Genome Sequence of Enterococcus sp. 8G7_MSG3316.</title>
        <authorList>
            <consortium name="The Broad Institute Genomics Platform"/>
            <consortium name="The Broad Institute Genomic Center for Infectious Diseases"/>
            <person name="Earl A."/>
            <person name="Manson A."/>
            <person name="Schwartman J."/>
            <person name="Gilmore M."/>
            <person name="Abouelleil A."/>
            <person name="Cao P."/>
            <person name="Chapman S."/>
            <person name="Cusick C."/>
            <person name="Shea T."/>
            <person name="Young S."/>
            <person name="Neafsey D."/>
            <person name="Nusbaum C."/>
            <person name="Birren B."/>
        </authorList>
    </citation>
    <scope>NUCLEOTIDE SEQUENCE [LARGE SCALE GENOMIC DNA]</scope>
    <source>
        <strain evidence="4 5">8G7_MSG3316</strain>
    </source>
</reference>
<evidence type="ECO:0000256" key="1">
    <source>
        <dbReference type="ARBA" id="ARBA00006336"/>
    </source>
</evidence>
<dbReference type="SUPFAM" id="SSF52499">
    <property type="entry name" value="Isochorismatase-like hydrolases"/>
    <property type="match status" value="1"/>
</dbReference>
<accession>A0A242A359</accession>
<protein>
    <recommendedName>
        <fullName evidence="3">Isochorismatase-like domain-containing protein</fullName>
    </recommendedName>
</protein>
<evidence type="ECO:0000256" key="2">
    <source>
        <dbReference type="ARBA" id="ARBA00022801"/>
    </source>
</evidence>
<keyword evidence="2" id="KW-0378">Hydrolase</keyword>
<dbReference type="AlphaFoldDB" id="A0A242A359"/>
<dbReference type="InterPro" id="IPR000868">
    <property type="entry name" value="Isochorismatase-like_dom"/>
</dbReference>
<dbReference type="Proteomes" id="UP000195043">
    <property type="component" value="Unassembled WGS sequence"/>
</dbReference>
<dbReference type="Gene3D" id="3.40.50.850">
    <property type="entry name" value="Isochorismatase-like"/>
    <property type="match status" value="1"/>
</dbReference>
<dbReference type="InterPro" id="IPR050272">
    <property type="entry name" value="Isochorismatase-like_hydrls"/>
</dbReference>
<dbReference type="GO" id="GO:0016787">
    <property type="term" value="F:hydrolase activity"/>
    <property type="evidence" value="ECO:0007669"/>
    <property type="project" value="UniProtKB-KW"/>
</dbReference>
<evidence type="ECO:0000313" key="5">
    <source>
        <dbReference type="Proteomes" id="UP000195043"/>
    </source>
</evidence>
<comment type="similarity">
    <text evidence="1">Belongs to the isochorismatase family.</text>
</comment>
<dbReference type="PANTHER" id="PTHR43540">
    <property type="entry name" value="PEROXYUREIDOACRYLATE/UREIDOACRYLATE AMIDOHYDROLASE-RELATED"/>
    <property type="match status" value="1"/>
</dbReference>
<organism evidence="4 5">
    <name type="scientific">Candidatus Enterococcus testudinis</name>
    <dbReference type="NCBI Taxonomy" id="1834191"/>
    <lineage>
        <taxon>Bacteria</taxon>
        <taxon>Bacillati</taxon>
        <taxon>Bacillota</taxon>
        <taxon>Bacilli</taxon>
        <taxon>Lactobacillales</taxon>
        <taxon>Enterococcaceae</taxon>
        <taxon>Enterococcus</taxon>
    </lineage>
</organism>
<dbReference type="OrthoDB" id="9785724at2"/>
<sequence length="168" mass="19344">MEDVFVVIDLQNGVCNENGTTIDHLDRLLDFVNQRIDRYRAAARPIIFVQHEDEELVYGTTAWQLHPQLHHEPTDIYTRKTHANSFFQTDFAEILHDLGVKRIEFAGAQTEYCMDGTIKFAHGLGFENTVYTQATSTYPSNGLTASAIIEWYEGIWQNRYARVLSQTK</sequence>
<dbReference type="CDD" id="cd01014">
    <property type="entry name" value="nicotinamidase_related"/>
    <property type="match status" value="1"/>
</dbReference>
<dbReference type="EMBL" id="NGKU01000001">
    <property type="protein sequence ID" value="OTN75330.1"/>
    <property type="molecule type" value="Genomic_DNA"/>
</dbReference>
<comment type="caution">
    <text evidence="4">The sequence shown here is derived from an EMBL/GenBank/DDBJ whole genome shotgun (WGS) entry which is preliminary data.</text>
</comment>
<proteinExistence type="inferred from homology"/>
<dbReference type="STRING" id="1834191.A5886_000400"/>
<evidence type="ECO:0000313" key="4">
    <source>
        <dbReference type="EMBL" id="OTN75330.1"/>
    </source>
</evidence>
<name>A0A242A359_9ENTE</name>
<feature type="domain" description="Isochorismatase-like" evidence="3">
    <location>
        <begin position="4"/>
        <end position="142"/>
    </location>
</feature>